<dbReference type="Proteomes" id="UP000192284">
    <property type="component" value="Unassembled WGS sequence"/>
</dbReference>
<dbReference type="Pfam" id="PF00561">
    <property type="entry name" value="Abhydrolase_1"/>
    <property type="match status" value="1"/>
</dbReference>
<dbReference type="InterPro" id="IPR000639">
    <property type="entry name" value="Epox_hydrolase-like"/>
</dbReference>
<dbReference type="RefSeq" id="WP_083116154.1">
    <property type="nucleotide sequence ID" value="NZ_JACKTS010000036.1"/>
</dbReference>
<gene>
    <name evidence="3" type="ORF">BST12_26360</name>
</gene>
<dbReference type="Gene3D" id="3.40.50.1820">
    <property type="entry name" value="alpha/beta hydrolase"/>
    <property type="match status" value="1"/>
</dbReference>
<dbReference type="AlphaFoldDB" id="A0A1W9ZAY0"/>
<reference evidence="3 4" key="1">
    <citation type="submission" date="2017-02" db="EMBL/GenBank/DDBJ databases">
        <title>The new phylogeny of genus Mycobacterium.</title>
        <authorList>
            <person name="Tortoli E."/>
            <person name="Trovato A."/>
            <person name="Cirillo D.M."/>
        </authorList>
    </citation>
    <scope>NUCLEOTIDE SEQUENCE [LARGE SCALE GENOMIC DNA]</scope>
    <source>
        <strain evidence="3 4">DSM 45057</strain>
    </source>
</reference>
<protein>
    <submittedName>
        <fullName evidence="3">Hydrolase</fullName>
    </submittedName>
</protein>
<evidence type="ECO:0000256" key="1">
    <source>
        <dbReference type="ARBA" id="ARBA00022559"/>
    </source>
</evidence>
<sequence>MTDAAGAPPDDGFEFVIAEPGVELAVQRSGEGPTVLLVAGLGMPSITWNICGLPHSLVDAGFQVIAYNARGMSPSSAPAAPYSVADLAADAAAILDHFKVDQATIIGYSMGCYTAQTLLRSRPELVRALVLFAGLQPSPVGAMVGEMELGLIERCGELPREVLVFEQLLTTLHLPMLQDPETVRGWQQALSAGYDSGWAGQEGFKGQLTASQQWITSGEPTPEHLGAIDVPTLVLAFEHDLFFPPALCEATARLIPDAEFARIDGAGHGGIFTAPGDSVARITSFCCAQRDSQR</sequence>
<keyword evidence="3" id="KW-0378">Hydrolase</keyword>
<dbReference type="InterPro" id="IPR050471">
    <property type="entry name" value="AB_hydrolase"/>
</dbReference>
<feature type="domain" description="AB hydrolase-1" evidence="2">
    <location>
        <begin position="33"/>
        <end position="275"/>
    </location>
</feature>
<dbReference type="GO" id="GO:0004601">
    <property type="term" value="F:peroxidase activity"/>
    <property type="evidence" value="ECO:0007669"/>
    <property type="project" value="UniProtKB-KW"/>
</dbReference>
<evidence type="ECO:0000259" key="2">
    <source>
        <dbReference type="Pfam" id="PF00561"/>
    </source>
</evidence>
<evidence type="ECO:0000313" key="3">
    <source>
        <dbReference type="EMBL" id="ORA10882.1"/>
    </source>
</evidence>
<comment type="caution">
    <text evidence="3">The sequence shown here is derived from an EMBL/GenBank/DDBJ whole genome shotgun (WGS) entry which is preliminary data.</text>
</comment>
<keyword evidence="4" id="KW-1185">Reference proteome</keyword>
<dbReference type="PRINTS" id="PR00412">
    <property type="entry name" value="EPOXHYDRLASE"/>
</dbReference>
<accession>A0A1W9ZAY0</accession>
<dbReference type="InterPro" id="IPR000073">
    <property type="entry name" value="AB_hydrolase_1"/>
</dbReference>
<dbReference type="OrthoDB" id="9802489at2"/>
<name>A0A1W9ZAY0_MYCAN</name>
<keyword evidence="1" id="KW-0575">Peroxidase</keyword>
<proteinExistence type="predicted"/>
<dbReference type="InterPro" id="IPR029058">
    <property type="entry name" value="AB_hydrolase_fold"/>
</dbReference>
<dbReference type="SUPFAM" id="SSF53474">
    <property type="entry name" value="alpha/beta-Hydrolases"/>
    <property type="match status" value="1"/>
</dbReference>
<dbReference type="GO" id="GO:0016787">
    <property type="term" value="F:hydrolase activity"/>
    <property type="evidence" value="ECO:0007669"/>
    <property type="project" value="UniProtKB-KW"/>
</dbReference>
<organism evidence="3 4">
    <name type="scientific">Mycobacterium angelicum</name>
    <dbReference type="NCBI Taxonomy" id="470074"/>
    <lineage>
        <taxon>Bacteria</taxon>
        <taxon>Bacillati</taxon>
        <taxon>Actinomycetota</taxon>
        <taxon>Actinomycetes</taxon>
        <taxon>Mycobacteriales</taxon>
        <taxon>Mycobacteriaceae</taxon>
        <taxon>Mycobacterium</taxon>
    </lineage>
</organism>
<dbReference type="PANTHER" id="PTHR43433:SF5">
    <property type="entry name" value="AB HYDROLASE-1 DOMAIN-CONTAINING PROTEIN"/>
    <property type="match status" value="1"/>
</dbReference>
<evidence type="ECO:0000313" key="4">
    <source>
        <dbReference type="Proteomes" id="UP000192284"/>
    </source>
</evidence>
<dbReference type="PANTHER" id="PTHR43433">
    <property type="entry name" value="HYDROLASE, ALPHA/BETA FOLD FAMILY PROTEIN"/>
    <property type="match status" value="1"/>
</dbReference>
<keyword evidence="1" id="KW-0560">Oxidoreductase</keyword>
<dbReference type="EMBL" id="MVHE01000087">
    <property type="protein sequence ID" value="ORA10882.1"/>
    <property type="molecule type" value="Genomic_DNA"/>
</dbReference>